<dbReference type="EMBL" id="GBRH01172580">
    <property type="protein sequence ID" value="JAE25316.1"/>
    <property type="molecule type" value="Transcribed_RNA"/>
</dbReference>
<name>A0A0A9GRZ1_ARUDO</name>
<accession>A0A0A9GRZ1</accession>
<organism evidence="1">
    <name type="scientific">Arundo donax</name>
    <name type="common">Giant reed</name>
    <name type="synonym">Donax arundinaceus</name>
    <dbReference type="NCBI Taxonomy" id="35708"/>
    <lineage>
        <taxon>Eukaryota</taxon>
        <taxon>Viridiplantae</taxon>
        <taxon>Streptophyta</taxon>
        <taxon>Embryophyta</taxon>
        <taxon>Tracheophyta</taxon>
        <taxon>Spermatophyta</taxon>
        <taxon>Magnoliopsida</taxon>
        <taxon>Liliopsida</taxon>
        <taxon>Poales</taxon>
        <taxon>Poaceae</taxon>
        <taxon>PACMAD clade</taxon>
        <taxon>Arundinoideae</taxon>
        <taxon>Arundineae</taxon>
        <taxon>Arundo</taxon>
    </lineage>
</organism>
<evidence type="ECO:0000313" key="1">
    <source>
        <dbReference type="EMBL" id="JAE25316.1"/>
    </source>
</evidence>
<sequence length="51" mass="5994">MISYSIAPFSYHVPIMIPNSSGNIKFTIRMKIGIHWRNELSERMPLLELNF</sequence>
<protein>
    <submittedName>
        <fullName evidence="1">Uncharacterized protein</fullName>
    </submittedName>
</protein>
<reference evidence="1" key="2">
    <citation type="journal article" date="2015" name="Data Brief">
        <title>Shoot transcriptome of the giant reed, Arundo donax.</title>
        <authorList>
            <person name="Barrero R.A."/>
            <person name="Guerrero F.D."/>
            <person name="Moolhuijzen P."/>
            <person name="Goolsby J.A."/>
            <person name="Tidwell J."/>
            <person name="Bellgard S.E."/>
            <person name="Bellgard M.I."/>
        </authorList>
    </citation>
    <scope>NUCLEOTIDE SEQUENCE</scope>
    <source>
        <tissue evidence="1">Shoot tissue taken approximately 20 cm above the soil surface</tissue>
    </source>
</reference>
<dbReference type="AlphaFoldDB" id="A0A0A9GRZ1"/>
<proteinExistence type="predicted"/>
<reference evidence="1" key="1">
    <citation type="submission" date="2014-09" db="EMBL/GenBank/DDBJ databases">
        <authorList>
            <person name="Magalhaes I.L.F."/>
            <person name="Oliveira U."/>
            <person name="Santos F.R."/>
            <person name="Vidigal T.H.D.A."/>
            <person name="Brescovit A.D."/>
            <person name="Santos A.J."/>
        </authorList>
    </citation>
    <scope>NUCLEOTIDE SEQUENCE</scope>
    <source>
        <tissue evidence="1">Shoot tissue taken approximately 20 cm above the soil surface</tissue>
    </source>
</reference>